<dbReference type="EMBL" id="LJUO01000040">
    <property type="protein sequence ID" value="KPK72136.1"/>
    <property type="molecule type" value="Genomic_DNA"/>
</dbReference>
<keyword evidence="1" id="KW-0472">Membrane</keyword>
<feature type="domain" description="CAAX prenyl protease 2/Lysostaphin resistance protein A-like" evidence="2">
    <location>
        <begin position="127"/>
        <end position="227"/>
    </location>
</feature>
<organism evidence="3 4">
    <name type="scientific">candidate division WOR_3 bacterium SM23_60</name>
    <dbReference type="NCBI Taxonomy" id="1703780"/>
    <lineage>
        <taxon>Bacteria</taxon>
        <taxon>Bacteria division WOR-3</taxon>
    </lineage>
</organism>
<evidence type="ECO:0000256" key="1">
    <source>
        <dbReference type="SAM" id="Phobius"/>
    </source>
</evidence>
<evidence type="ECO:0000313" key="4">
    <source>
        <dbReference type="Proteomes" id="UP000051096"/>
    </source>
</evidence>
<feature type="transmembrane region" description="Helical" evidence="1">
    <location>
        <begin position="220"/>
        <end position="243"/>
    </location>
</feature>
<keyword evidence="1" id="KW-1133">Transmembrane helix</keyword>
<dbReference type="AlphaFoldDB" id="A0A0S8GGI3"/>
<dbReference type="GO" id="GO:0080120">
    <property type="term" value="P:CAAX-box protein maturation"/>
    <property type="evidence" value="ECO:0007669"/>
    <property type="project" value="UniProtKB-ARBA"/>
</dbReference>
<feature type="transmembrane region" description="Helical" evidence="1">
    <location>
        <begin position="90"/>
        <end position="107"/>
    </location>
</feature>
<dbReference type="InterPro" id="IPR003675">
    <property type="entry name" value="Rce1/LyrA-like_dom"/>
</dbReference>
<dbReference type="Proteomes" id="UP000051096">
    <property type="component" value="Unassembled WGS sequence"/>
</dbReference>
<keyword evidence="1" id="KW-0812">Transmembrane</keyword>
<dbReference type="GO" id="GO:0004175">
    <property type="term" value="F:endopeptidase activity"/>
    <property type="evidence" value="ECO:0007669"/>
    <property type="project" value="UniProtKB-ARBA"/>
</dbReference>
<reference evidence="3 4" key="1">
    <citation type="journal article" date="2015" name="Microbiome">
        <title>Genomic resolution of linkages in carbon, nitrogen, and sulfur cycling among widespread estuary sediment bacteria.</title>
        <authorList>
            <person name="Baker B.J."/>
            <person name="Lazar C.S."/>
            <person name="Teske A.P."/>
            <person name="Dick G.J."/>
        </authorList>
    </citation>
    <scope>NUCLEOTIDE SEQUENCE [LARGE SCALE GENOMIC DNA]</scope>
    <source>
        <strain evidence="3">SM23_60</strain>
    </source>
</reference>
<evidence type="ECO:0000259" key="2">
    <source>
        <dbReference type="Pfam" id="PF02517"/>
    </source>
</evidence>
<proteinExistence type="predicted"/>
<gene>
    <name evidence="3" type="ORF">AMJ87_05565</name>
</gene>
<sequence length="244" mass="27531">MNMRIKFAPIMKMLIVTVVVALAIILISNWFKSFSDSSFLKENSWLLATAVHIPQFLIPFVIILFITRGKISSYGFNTKENPPIFTHKRMLLLGVAFGLFFSLRYIPQIIRNAPISIATPVTFFSVVGNMAFQWIVVGVSEETMFRGLIQTYLMKNLEGNVQMLGHNLHIGTVIGAIFWGVFHFINILIMPLGPVIFYVILTTAIGFAMGYAYQRTGSLLTTIIVHNTIFGVPLTIGYILYWLL</sequence>
<feature type="transmembrane region" description="Helical" evidence="1">
    <location>
        <begin position="45"/>
        <end position="69"/>
    </location>
</feature>
<feature type="transmembrane region" description="Helical" evidence="1">
    <location>
        <begin position="113"/>
        <end position="137"/>
    </location>
</feature>
<name>A0A0S8GGI3_UNCW3</name>
<accession>A0A0S8GGI3</accession>
<comment type="caution">
    <text evidence="3">The sequence shown here is derived from an EMBL/GenBank/DDBJ whole genome shotgun (WGS) entry which is preliminary data.</text>
</comment>
<protein>
    <recommendedName>
        <fullName evidence="2">CAAX prenyl protease 2/Lysostaphin resistance protein A-like domain-containing protein</fullName>
    </recommendedName>
</protein>
<evidence type="ECO:0000313" key="3">
    <source>
        <dbReference type="EMBL" id="KPK72136.1"/>
    </source>
</evidence>
<feature type="transmembrane region" description="Helical" evidence="1">
    <location>
        <begin position="168"/>
        <end position="189"/>
    </location>
</feature>
<dbReference type="Pfam" id="PF02517">
    <property type="entry name" value="Rce1-like"/>
    <property type="match status" value="1"/>
</dbReference>
<feature type="transmembrane region" description="Helical" evidence="1">
    <location>
        <begin position="195"/>
        <end position="213"/>
    </location>
</feature>